<dbReference type="InterPro" id="IPR013798">
    <property type="entry name" value="Indole-3-glycerol_P_synth_dom"/>
</dbReference>
<name>A0A392NIQ3_9FABA</name>
<evidence type="ECO:0000256" key="3">
    <source>
        <dbReference type="ARBA" id="ARBA00012362"/>
    </source>
</evidence>
<protein>
    <recommendedName>
        <fullName evidence="3">indole-3-glycerol-phosphate synthase</fullName>
        <ecNumber evidence="3">4.1.1.48</ecNumber>
    </recommendedName>
</protein>
<gene>
    <name evidence="10" type="ORF">A2U01_0019356</name>
</gene>
<feature type="non-terminal residue" evidence="10">
    <location>
        <position position="1"/>
    </location>
</feature>
<evidence type="ECO:0000313" key="11">
    <source>
        <dbReference type="Proteomes" id="UP000265520"/>
    </source>
</evidence>
<keyword evidence="6" id="KW-0822">Tryptophan biosynthesis</keyword>
<feature type="domain" description="Indole-3-glycerol phosphate synthase" evidence="9">
    <location>
        <begin position="2"/>
        <end position="96"/>
    </location>
</feature>
<evidence type="ECO:0000259" key="9">
    <source>
        <dbReference type="Pfam" id="PF00218"/>
    </source>
</evidence>
<evidence type="ECO:0000256" key="6">
    <source>
        <dbReference type="ARBA" id="ARBA00022822"/>
    </source>
</evidence>
<evidence type="ECO:0000256" key="2">
    <source>
        <dbReference type="ARBA" id="ARBA00004696"/>
    </source>
</evidence>
<dbReference type="GO" id="GO:0004425">
    <property type="term" value="F:indole-3-glycerol-phosphate synthase activity"/>
    <property type="evidence" value="ECO:0007669"/>
    <property type="project" value="UniProtKB-EC"/>
</dbReference>
<comment type="caution">
    <text evidence="10">The sequence shown here is derived from an EMBL/GenBank/DDBJ whole genome shotgun (WGS) entry which is preliminary data.</text>
</comment>
<dbReference type="EC" id="4.1.1.48" evidence="3"/>
<evidence type="ECO:0000256" key="1">
    <source>
        <dbReference type="ARBA" id="ARBA00001633"/>
    </source>
</evidence>
<dbReference type="AlphaFoldDB" id="A0A392NIQ3"/>
<dbReference type="Gene3D" id="3.20.20.70">
    <property type="entry name" value="Aldolase class I"/>
    <property type="match status" value="1"/>
</dbReference>
<evidence type="ECO:0000256" key="5">
    <source>
        <dbReference type="ARBA" id="ARBA00022793"/>
    </source>
</evidence>
<dbReference type="Pfam" id="PF00218">
    <property type="entry name" value="IGPS"/>
    <property type="match status" value="1"/>
</dbReference>
<dbReference type="Proteomes" id="UP000265520">
    <property type="component" value="Unassembled WGS sequence"/>
</dbReference>
<evidence type="ECO:0000256" key="7">
    <source>
        <dbReference type="ARBA" id="ARBA00023141"/>
    </source>
</evidence>
<keyword evidence="4" id="KW-0028">Amino-acid biosynthesis</keyword>
<dbReference type="UniPathway" id="UPA00035">
    <property type="reaction ID" value="UER00043"/>
</dbReference>
<dbReference type="GO" id="GO:0000162">
    <property type="term" value="P:L-tryptophan biosynthetic process"/>
    <property type="evidence" value="ECO:0007669"/>
    <property type="project" value="UniProtKB-UniPathway"/>
</dbReference>
<organism evidence="10 11">
    <name type="scientific">Trifolium medium</name>
    <dbReference type="NCBI Taxonomy" id="97028"/>
    <lineage>
        <taxon>Eukaryota</taxon>
        <taxon>Viridiplantae</taxon>
        <taxon>Streptophyta</taxon>
        <taxon>Embryophyta</taxon>
        <taxon>Tracheophyta</taxon>
        <taxon>Spermatophyta</taxon>
        <taxon>Magnoliopsida</taxon>
        <taxon>eudicotyledons</taxon>
        <taxon>Gunneridae</taxon>
        <taxon>Pentapetalae</taxon>
        <taxon>rosids</taxon>
        <taxon>fabids</taxon>
        <taxon>Fabales</taxon>
        <taxon>Fabaceae</taxon>
        <taxon>Papilionoideae</taxon>
        <taxon>50 kb inversion clade</taxon>
        <taxon>NPAAA clade</taxon>
        <taxon>Hologalegina</taxon>
        <taxon>IRL clade</taxon>
        <taxon>Trifolieae</taxon>
        <taxon>Trifolium</taxon>
    </lineage>
</organism>
<keyword evidence="11" id="KW-1185">Reference proteome</keyword>
<keyword evidence="5" id="KW-0210">Decarboxylase</keyword>
<evidence type="ECO:0000313" key="10">
    <source>
        <dbReference type="EMBL" id="MCH98354.1"/>
    </source>
</evidence>
<comment type="catalytic activity">
    <reaction evidence="1">
        <text>1-(2-carboxyphenylamino)-1-deoxy-D-ribulose 5-phosphate + H(+) = (1S,2R)-1-C-(indol-3-yl)glycerol 3-phosphate + CO2 + H2O</text>
        <dbReference type="Rhea" id="RHEA:23476"/>
        <dbReference type="ChEBI" id="CHEBI:15377"/>
        <dbReference type="ChEBI" id="CHEBI:15378"/>
        <dbReference type="ChEBI" id="CHEBI:16526"/>
        <dbReference type="ChEBI" id="CHEBI:58613"/>
        <dbReference type="ChEBI" id="CHEBI:58866"/>
        <dbReference type="EC" id="4.1.1.48"/>
    </reaction>
</comment>
<accession>A0A392NIQ3</accession>
<dbReference type="InterPro" id="IPR011060">
    <property type="entry name" value="RibuloseP-bd_barrel"/>
</dbReference>
<evidence type="ECO:0000256" key="8">
    <source>
        <dbReference type="ARBA" id="ARBA00023239"/>
    </source>
</evidence>
<keyword evidence="7" id="KW-0057">Aromatic amino acid biosynthesis</keyword>
<keyword evidence="8" id="KW-0456">Lyase</keyword>
<reference evidence="10 11" key="1">
    <citation type="journal article" date="2018" name="Front. Plant Sci.">
        <title>Red Clover (Trifolium pratense) and Zigzag Clover (T. medium) - A Picture of Genomic Similarities and Differences.</title>
        <authorList>
            <person name="Dluhosova J."/>
            <person name="Istvanek J."/>
            <person name="Nedelnik J."/>
            <person name="Repkova J."/>
        </authorList>
    </citation>
    <scope>NUCLEOTIDE SEQUENCE [LARGE SCALE GENOMIC DNA]</scope>
    <source>
        <strain evidence="11">cv. 10/8</strain>
        <tissue evidence="10">Leaf</tissue>
    </source>
</reference>
<evidence type="ECO:0000256" key="4">
    <source>
        <dbReference type="ARBA" id="ARBA00022605"/>
    </source>
</evidence>
<dbReference type="EMBL" id="LXQA010037374">
    <property type="protein sequence ID" value="MCH98354.1"/>
    <property type="molecule type" value="Genomic_DNA"/>
</dbReference>
<comment type="pathway">
    <text evidence="2">Amino-acid biosynthesis; L-tryptophan biosynthesis; L-tryptophan from chorismate: step 4/5.</text>
</comment>
<dbReference type="GO" id="GO:0004640">
    <property type="term" value="F:phosphoribosylanthranilate isomerase activity"/>
    <property type="evidence" value="ECO:0007669"/>
    <property type="project" value="TreeGrafter"/>
</dbReference>
<dbReference type="SUPFAM" id="SSF51366">
    <property type="entry name" value="Ribulose-phoshate binding barrel"/>
    <property type="match status" value="1"/>
</dbReference>
<dbReference type="PANTHER" id="PTHR22854:SF2">
    <property type="entry name" value="INDOLE-3-GLYCEROL-PHOSPHATE SYNTHASE"/>
    <property type="match status" value="1"/>
</dbReference>
<proteinExistence type="predicted"/>
<dbReference type="InterPro" id="IPR045186">
    <property type="entry name" value="Indole-3-glycerol_P_synth"/>
</dbReference>
<dbReference type="PANTHER" id="PTHR22854">
    <property type="entry name" value="TRYPTOPHAN BIOSYNTHESIS PROTEIN"/>
    <property type="match status" value="1"/>
</dbReference>
<dbReference type="InterPro" id="IPR013785">
    <property type="entry name" value="Aldolase_TIM"/>
</dbReference>
<sequence length="121" mass="13729">CPLLCKEFIIDAWQLYYARSKGADAVLLIAAVLPDLDLKYMTKICKLLGLAALVEVHDEREFDRVLGIEGVELIGINNRNLETFELDISTTKKLLEGERGKIIRERNIVVRVQINVISFLT</sequence>